<comment type="caution">
    <text evidence="1">The sequence shown here is derived from an EMBL/GenBank/DDBJ whole genome shotgun (WGS) entry which is preliminary data.</text>
</comment>
<dbReference type="EMBL" id="PDCK01000042">
    <property type="protein sequence ID" value="PRQ36496.1"/>
    <property type="molecule type" value="Genomic_DNA"/>
</dbReference>
<dbReference type="Proteomes" id="UP000238479">
    <property type="component" value="Chromosome 4"/>
</dbReference>
<dbReference type="AlphaFoldDB" id="A0A2P6QQP2"/>
<evidence type="ECO:0000313" key="2">
    <source>
        <dbReference type="Proteomes" id="UP000238479"/>
    </source>
</evidence>
<reference evidence="1 2" key="1">
    <citation type="journal article" date="2018" name="Nat. Genet.">
        <title>The Rosa genome provides new insights in the design of modern roses.</title>
        <authorList>
            <person name="Bendahmane M."/>
        </authorList>
    </citation>
    <scope>NUCLEOTIDE SEQUENCE [LARGE SCALE GENOMIC DNA]</scope>
    <source>
        <strain evidence="2">cv. Old Blush</strain>
    </source>
</reference>
<protein>
    <submittedName>
        <fullName evidence="1">Uncharacterized protein</fullName>
    </submittedName>
</protein>
<organism evidence="1 2">
    <name type="scientific">Rosa chinensis</name>
    <name type="common">China rose</name>
    <dbReference type="NCBI Taxonomy" id="74649"/>
    <lineage>
        <taxon>Eukaryota</taxon>
        <taxon>Viridiplantae</taxon>
        <taxon>Streptophyta</taxon>
        <taxon>Embryophyta</taxon>
        <taxon>Tracheophyta</taxon>
        <taxon>Spermatophyta</taxon>
        <taxon>Magnoliopsida</taxon>
        <taxon>eudicotyledons</taxon>
        <taxon>Gunneridae</taxon>
        <taxon>Pentapetalae</taxon>
        <taxon>rosids</taxon>
        <taxon>fabids</taxon>
        <taxon>Rosales</taxon>
        <taxon>Rosaceae</taxon>
        <taxon>Rosoideae</taxon>
        <taxon>Rosoideae incertae sedis</taxon>
        <taxon>Rosa</taxon>
    </lineage>
</organism>
<name>A0A2P6QQP2_ROSCH</name>
<dbReference type="Gramene" id="PRQ36496">
    <property type="protein sequence ID" value="PRQ36496"/>
    <property type="gene ID" value="RchiOBHm_Chr4g0392191"/>
</dbReference>
<proteinExistence type="predicted"/>
<keyword evidence="2" id="KW-1185">Reference proteome</keyword>
<evidence type="ECO:0000313" key="1">
    <source>
        <dbReference type="EMBL" id="PRQ36496.1"/>
    </source>
</evidence>
<sequence>MADINVIYVAMNIVKLRNKMEDEFLGDCMVLHIEKEYAESIDNDEVIKEFEASCTRRVRFS</sequence>
<gene>
    <name evidence="1" type="ORF">RchiOBHm_Chr4g0392191</name>
</gene>
<accession>A0A2P6QQP2</accession>